<accession>A0ABQ2PQD7</accession>
<sequence length="77" mass="7753">MKRTAAILLVAAIVAGFATYAALDISDRLNTAQLEIDAAVSMASASHSAGMLTAPDTLETATQAAQASLSFLKAGGQ</sequence>
<evidence type="ECO:0000313" key="2">
    <source>
        <dbReference type="Proteomes" id="UP000621859"/>
    </source>
</evidence>
<dbReference type="RefSeq" id="WP_188697004.1">
    <property type="nucleotide sequence ID" value="NZ_BMLY01000007.1"/>
</dbReference>
<comment type="caution">
    <text evidence="1">The sequence shown here is derived from an EMBL/GenBank/DDBJ whole genome shotgun (WGS) entry which is preliminary data.</text>
</comment>
<dbReference type="Proteomes" id="UP000621859">
    <property type="component" value="Unassembled WGS sequence"/>
</dbReference>
<name>A0ABQ2PQD7_9NEIS</name>
<keyword evidence="2" id="KW-1185">Reference proteome</keyword>
<evidence type="ECO:0000313" key="1">
    <source>
        <dbReference type="EMBL" id="GGP27662.1"/>
    </source>
</evidence>
<reference evidence="2" key="1">
    <citation type="journal article" date="2019" name="Int. J. Syst. Evol. Microbiol.">
        <title>The Global Catalogue of Microorganisms (GCM) 10K type strain sequencing project: providing services to taxonomists for standard genome sequencing and annotation.</title>
        <authorList>
            <consortium name="The Broad Institute Genomics Platform"/>
            <consortium name="The Broad Institute Genome Sequencing Center for Infectious Disease"/>
            <person name="Wu L."/>
            <person name="Ma J."/>
        </authorList>
    </citation>
    <scope>NUCLEOTIDE SEQUENCE [LARGE SCALE GENOMIC DNA]</scope>
    <source>
        <strain evidence="2">CGMCC 1.8860</strain>
    </source>
</reference>
<dbReference type="EMBL" id="BMLY01000007">
    <property type="protein sequence ID" value="GGP27662.1"/>
    <property type="molecule type" value="Genomic_DNA"/>
</dbReference>
<gene>
    <name evidence="1" type="ORF">GCM10010971_34810</name>
</gene>
<organism evidence="1 2">
    <name type="scientific">Silvimonas amylolytica</name>
    <dbReference type="NCBI Taxonomy" id="449663"/>
    <lineage>
        <taxon>Bacteria</taxon>
        <taxon>Pseudomonadati</taxon>
        <taxon>Pseudomonadota</taxon>
        <taxon>Betaproteobacteria</taxon>
        <taxon>Neisseriales</taxon>
        <taxon>Chitinibacteraceae</taxon>
        <taxon>Silvimonas</taxon>
    </lineage>
</organism>
<proteinExistence type="predicted"/>
<protein>
    <submittedName>
        <fullName evidence="1">Uncharacterized protein</fullName>
    </submittedName>
</protein>